<keyword evidence="4" id="KW-0863">Zinc-finger</keyword>
<name>A0A8W7P5S5_ANOCL</name>
<feature type="domain" description="Nuclear receptor" evidence="12">
    <location>
        <begin position="184"/>
        <end position="208"/>
    </location>
</feature>
<comment type="subcellular location">
    <subcellularLocation>
        <location evidence="1">Nucleus</location>
    </subcellularLocation>
</comment>
<keyword evidence="10" id="KW-0539">Nucleus</keyword>
<evidence type="ECO:0000256" key="9">
    <source>
        <dbReference type="ARBA" id="ARBA00023170"/>
    </source>
</evidence>
<proteinExistence type="inferred from homology"/>
<evidence type="ECO:0000256" key="6">
    <source>
        <dbReference type="ARBA" id="ARBA00023015"/>
    </source>
</evidence>
<dbReference type="Gene3D" id="3.30.50.10">
    <property type="entry name" value="Erythroid Transcription Factor GATA-1, subunit A"/>
    <property type="match status" value="1"/>
</dbReference>
<keyword evidence="7" id="KW-0238">DNA-binding</keyword>
<dbReference type="EnsemblMetazoa" id="ACOM026420-RA">
    <property type="protein sequence ID" value="ACOM026420-PA.1"/>
    <property type="gene ID" value="ACOM026420"/>
</dbReference>
<dbReference type="AlphaFoldDB" id="A0A8W7P5S5"/>
<dbReference type="InterPro" id="IPR013088">
    <property type="entry name" value="Znf_NHR/GATA"/>
</dbReference>
<evidence type="ECO:0000256" key="1">
    <source>
        <dbReference type="ARBA" id="ARBA00004123"/>
    </source>
</evidence>
<evidence type="ECO:0000256" key="3">
    <source>
        <dbReference type="ARBA" id="ARBA00022723"/>
    </source>
</evidence>
<dbReference type="GO" id="GO:0004879">
    <property type="term" value="F:nuclear receptor activity"/>
    <property type="evidence" value="ECO:0007669"/>
    <property type="project" value="TreeGrafter"/>
</dbReference>
<keyword evidence="6" id="KW-0805">Transcription regulation</keyword>
<dbReference type="GO" id="GO:0000978">
    <property type="term" value="F:RNA polymerase II cis-regulatory region sequence-specific DNA binding"/>
    <property type="evidence" value="ECO:0007669"/>
    <property type="project" value="TreeGrafter"/>
</dbReference>
<dbReference type="PROSITE" id="PS51030">
    <property type="entry name" value="NUCLEAR_REC_DBD_2"/>
    <property type="match status" value="1"/>
</dbReference>
<keyword evidence="9" id="KW-0675">Receptor</keyword>
<evidence type="ECO:0000259" key="12">
    <source>
        <dbReference type="PROSITE" id="PS51030"/>
    </source>
</evidence>
<feature type="region of interest" description="Disordered" evidence="11">
    <location>
        <begin position="1"/>
        <end position="23"/>
    </location>
</feature>
<dbReference type="InterPro" id="IPR001628">
    <property type="entry name" value="Znf_hrmn_rcpt"/>
</dbReference>
<keyword evidence="5" id="KW-0862">Zinc</keyword>
<sequence length="239" mass="25343">MLSDGYHHHPVALHQHQHHHYQVPATPSVIKENHLVAATTTTATSAAATSSVPEGSSSPSAERQLQVPKVSAGPNPPTSPPVITYHAVHGGSSSSVYTSHPKILHSMKSISADVAASSKAEDALGHSHHHPHHLHHHHHQLSVYGRGGPPHQQLQHHQHSSSVVVVVPKQESASSTTAEFDGTTVLCRVCGDKASGFHYGVHSCEGCKTLLVTVKLARFDISTSPHDSISPTLDASSDP</sequence>
<dbReference type="VEuPathDB" id="VectorBase:ACON2_035917"/>
<dbReference type="Pfam" id="PF00105">
    <property type="entry name" value="zf-C4"/>
    <property type="match status" value="1"/>
</dbReference>
<dbReference type="PANTHER" id="PTHR24082">
    <property type="entry name" value="NUCLEAR HORMONE RECEPTOR"/>
    <property type="match status" value="1"/>
</dbReference>
<protein>
    <recommendedName>
        <fullName evidence="12">Nuclear receptor domain-containing protein</fullName>
    </recommendedName>
</protein>
<evidence type="ECO:0000313" key="13">
    <source>
        <dbReference type="EnsemblMetazoa" id="ACOM026420-PA.1"/>
    </source>
</evidence>
<dbReference type="GO" id="GO:0009755">
    <property type="term" value="P:hormone-mediated signaling pathway"/>
    <property type="evidence" value="ECO:0007669"/>
    <property type="project" value="TreeGrafter"/>
</dbReference>
<dbReference type="GO" id="GO:0008270">
    <property type="term" value="F:zinc ion binding"/>
    <property type="evidence" value="ECO:0007669"/>
    <property type="project" value="UniProtKB-KW"/>
</dbReference>
<evidence type="ECO:0000256" key="10">
    <source>
        <dbReference type="ARBA" id="ARBA00023242"/>
    </source>
</evidence>
<feature type="region of interest" description="Disordered" evidence="11">
    <location>
        <begin position="117"/>
        <end position="162"/>
    </location>
</feature>
<dbReference type="PRINTS" id="PR00047">
    <property type="entry name" value="STROIDFINGER"/>
</dbReference>
<dbReference type="Proteomes" id="UP000075882">
    <property type="component" value="Unassembled WGS sequence"/>
</dbReference>
<keyword evidence="8" id="KW-0804">Transcription</keyword>
<dbReference type="SUPFAM" id="SSF57716">
    <property type="entry name" value="Glucocorticoid receptor-like (DNA-binding domain)"/>
    <property type="match status" value="1"/>
</dbReference>
<feature type="compositionally biased region" description="Basic residues" evidence="11">
    <location>
        <begin position="8"/>
        <end position="21"/>
    </location>
</feature>
<feature type="compositionally biased region" description="Low complexity" evidence="11">
    <location>
        <begin position="42"/>
        <end position="60"/>
    </location>
</feature>
<dbReference type="InterPro" id="IPR050234">
    <property type="entry name" value="Nuclear_hormone_rcpt_NR1"/>
</dbReference>
<evidence type="ECO:0000256" key="8">
    <source>
        <dbReference type="ARBA" id="ARBA00023163"/>
    </source>
</evidence>
<dbReference type="PANTHER" id="PTHR24082:SF473">
    <property type="entry name" value="ECDYSONE-INDUCED PROTEIN 75B, ISOFORM B"/>
    <property type="match status" value="1"/>
</dbReference>
<keyword evidence="3" id="KW-0479">Metal-binding</keyword>
<evidence type="ECO:0000256" key="5">
    <source>
        <dbReference type="ARBA" id="ARBA00022833"/>
    </source>
</evidence>
<reference evidence="13" key="1">
    <citation type="submission" date="2022-08" db="UniProtKB">
        <authorList>
            <consortium name="EnsemblMetazoa"/>
        </authorList>
    </citation>
    <scope>IDENTIFICATION</scope>
</reference>
<dbReference type="GO" id="GO:0005634">
    <property type="term" value="C:nucleus"/>
    <property type="evidence" value="ECO:0007669"/>
    <property type="project" value="UniProtKB-SubCell"/>
</dbReference>
<evidence type="ECO:0000256" key="2">
    <source>
        <dbReference type="ARBA" id="ARBA00008092"/>
    </source>
</evidence>
<dbReference type="GO" id="GO:0000122">
    <property type="term" value="P:negative regulation of transcription by RNA polymerase II"/>
    <property type="evidence" value="ECO:0007669"/>
    <property type="project" value="TreeGrafter"/>
</dbReference>
<accession>A0A8W7P5S5</accession>
<evidence type="ECO:0000256" key="11">
    <source>
        <dbReference type="SAM" id="MobiDB-lite"/>
    </source>
</evidence>
<comment type="similarity">
    <text evidence="2">Belongs to the nuclear hormone receptor family. NR1 subfamily.</text>
</comment>
<dbReference type="GO" id="GO:0030154">
    <property type="term" value="P:cell differentiation"/>
    <property type="evidence" value="ECO:0007669"/>
    <property type="project" value="TreeGrafter"/>
</dbReference>
<evidence type="ECO:0000256" key="7">
    <source>
        <dbReference type="ARBA" id="ARBA00023125"/>
    </source>
</evidence>
<feature type="compositionally biased region" description="Basic residues" evidence="11">
    <location>
        <begin position="126"/>
        <end position="140"/>
    </location>
</feature>
<dbReference type="GO" id="GO:0045944">
    <property type="term" value="P:positive regulation of transcription by RNA polymerase II"/>
    <property type="evidence" value="ECO:0007669"/>
    <property type="project" value="TreeGrafter"/>
</dbReference>
<organism evidence="13">
    <name type="scientific">Anopheles coluzzii</name>
    <name type="common">African malaria mosquito</name>
    <dbReference type="NCBI Taxonomy" id="1518534"/>
    <lineage>
        <taxon>Eukaryota</taxon>
        <taxon>Metazoa</taxon>
        <taxon>Ecdysozoa</taxon>
        <taxon>Arthropoda</taxon>
        <taxon>Hexapoda</taxon>
        <taxon>Insecta</taxon>
        <taxon>Pterygota</taxon>
        <taxon>Neoptera</taxon>
        <taxon>Endopterygota</taxon>
        <taxon>Diptera</taxon>
        <taxon>Nematocera</taxon>
        <taxon>Culicoidea</taxon>
        <taxon>Culicidae</taxon>
        <taxon>Anophelinae</taxon>
        <taxon>Anopheles</taxon>
    </lineage>
</organism>
<evidence type="ECO:0000256" key="4">
    <source>
        <dbReference type="ARBA" id="ARBA00022771"/>
    </source>
</evidence>
<feature type="region of interest" description="Disordered" evidence="11">
    <location>
        <begin position="42"/>
        <end position="82"/>
    </location>
</feature>